<gene>
    <name evidence="3" type="ORF">GGR43_000439</name>
</gene>
<evidence type="ECO:0000256" key="2">
    <source>
        <dbReference type="SAM" id="SignalP"/>
    </source>
</evidence>
<keyword evidence="2" id="KW-0732">Signal</keyword>
<feature type="region of interest" description="Disordered" evidence="1">
    <location>
        <begin position="24"/>
        <end position="127"/>
    </location>
</feature>
<name>A0A7W6BJB4_9SPHN</name>
<evidence type="ECO:0000313" key="3">
    <source>
        <dbReference type="EMBL" id="MBB3924745.1"/>
    </source>
</evidence>
<protein>
    <submittedName>
        <fullName evidence="3">Uncharacterized protein</fullName>
    </submittedName>
</protein>
<dbReference type="AlphaFoldDB" id="A0A7W6BJB4"/>
<feature type="chain" id="PRO_5030875198" evidence="2">
    <location>
        <begin position="22"/>
        <end position="127"/>
    </location>
</feature>
<feature type="compositionally biased region" description="Polar residues" evidence="1">
    <location>
        <begin position="118"/>
        <end position="127"/>
    </location>
</feature>
<organism evidence="3 4">
    <name type="scientific">Sphingobium jiangsuense</name>
    <dbReference type="NCBI Taxonomy" id="870476"/>
    <lineage>
        <taxon>Bacteria</taxon>
        <taxon>Pseudomonadati</taxon>
        <taxon>Pseudomonadota</taxon>
        <taxon>Alphaproteobacteria</taxon>
        <taxon>Sphingomonadales</taxon>
        <taxon>Sphingomonadaceae</taxon>
        <taxon>Sphingobium</taxon>
    </lineage>
</organism>
<proteinExistence type="predicted"/>
<dbReference type="RefSeq" id="WP_188070286.1">
    <property type="nucleotide sequence ID" value="NZ_BSPS01000026.1"/>
</dbReference>
<sequence>MPFPYRRLALLLPLAAAVALGACSDREPEQSDAGEENAVSAPAVPDEAPPPPEPEAAPGNVQAAPKEAPPPEIPDDQQVLDDAAATGMTVRLRRSGDASPEEEAPEVPAARKGEVAEGNNQGLGQIY</sequence>
<evidence type="ECO:0000313" key="4">
    <source>
        <dbReference type="Proteomes" id="UP000571950"/>
    </source>
</evidence>
<reference evidence="3 4" key="1">
    <citation type="submission" date="2020-08" db="EMBL/GenBank/DDBJ databases">
        <title>Genomic Encyclopedia of Type Strains, Phase IV (KMG-IV): sequencing the most valuable type-strain genomes for metagenomic binning, comparative biology and taxonomic classification.</title>
        <authorList>
            <person name="Goeker M."/>
        </authorList>
    </citation>
    <scope>NUCLEOTIDE SEQUENCE [LARGE SCALE GENOMIC DNA]</scope>
    <source>
        <strain evidence="3 4">DSM 26189</strain>
    </source>
</reference>
<feature type="signal peptide" evidence="2">
    <location>
        <begin position="1"/>
        <end position="21"/>
    </location>
</feature>
<accession>A0A7W6BJB4</accession>
<keyword evidence="4" id="KW-1185">Reference proteome</keyword>
<evidence type="ECO:0000256" key="1">
    <source>
        <dbReference type="SAM" id="MobiDB-lite"/>
    </source>
</evidence>
<dbReference type="Proteomes" id="UP000571950">
    <property type="component" value="Unassembled WGS sequence"/>
</dbReference>
<dbReference type="EMBL" id="JACIDT010000001">
    <property type="protein sequence ID" value="MBB3924745.1"/>
    <property type="molecule type" value="Genomic_DNA"/>
</dbReference>
<comment type="caution">
    <text evidence="3">The sequence shown here is derived from an EMBL/GenBank/DDBJ whole genome shotgun (WGS) entry which is preliminary data.</text>
</comment>
<dbReference type="PROSITE" id="PS51257">
    <property type="entry name" value="PROKAR_LIPOPROTEIN"/>
    <property type="match status" value="1"/>
</dbReference>